<accession>A0ABD1UF44</accession>
<keyword evidence="2" id="KW-1185">Reference proteome</keyword>
<reference evidence="2" key="1">
    <citation type="submission" date="2024-07" db="EMBL/GenBank/DDBJ databases">
        <title>Two chromosome-level genome assemblies of Korean endemic species Abeliophyllum distichum and Forsythia ovata (Oleaceae).</title>
        <authorList>
            <person name="Jang H."/>
        </authorList>
    </citation>
    <scope>NUCLEOTIDE SEQUENCE [LARGE SCALE GENOMIC DNA]</scope>
</reference>
<sequence>MNIEELIVRLRIEENNKSSEKNGFNPPMAKANVVEHDQNFKTSKNKFGKGPKMGPKRGVSKKKFFEKCYNYDRVGRRSLECRLPERNNKKIANMVDDITHDVSEMNLAAVISEVNLVGLNTREW</sequence>
<protein>
    <submittedName>
        <fullName evidence="1">CCHC-type domain-containing protein</fullName>
    </submittedName>
</protein>
<gene>
    <name evidence="1" type="ORF">Adt_08708</name>
</gene>
<proteinExistence type="predicted"/>
<dbReference type="EMBL" id="JBFOLK010000003">
    <property type="protein sequence ID" value="KAL2523654.1"/>
    <property type="molecule type" value="Genomic_DNA"/>
</dbReference>
<evidence type="ECO:0000313" key="1">
    <source>
        <dbReference type="EMBL" id="KAL2523654.1"/>
    </source>
</evidence>
<dbReference type="AlphaFoldDB" id="A0ABD1UF44"/>
<organism evidence="1 2">
    <name type="scientific">Abeliophyllum distichum</name>
    <dbReference type="NCBI Taxonomy" id="126358"/>
    <lineage>
        <taxon>Eukaryota</taxon>
        <taxon>Viridiplantae</taxon>
        <taxon>Streptophyta</taxon>
        <taxon>Embryophyta</taxon>
        <taxon>Tracheophyta</taxon>
        <taxon>Spermatophyta</taxon>
        <taxon>Magnoliopsida</taxon>
        <taxon>eudicotyledons</taxon>
        <taxon>Gunneridae</taxon>
        <taxon>Pentapetalae</taxon>
        <taxon>asterids</taxon>
        <taxon>lamiids</taxon>
        <taxon>Lamiales</taxon>
        <taxon>Oleaceae</taxon>
        <taxon>Forsythieae</taxon>
        <taxon>Abeliophyllum</taxon>
    </lineage>
</organism>
<comment type="caution">
    <text evidence="1">The sequence shown here is derived from an EMBL/GenBank/DDBJ whole genome shotgun (WGS) entry which is preliminary data.</text>
</comment>
<evidence type="ECO:0000313" key="2">
    <source>
        <dbReference type="Proteomes" id="UP001604336"/>
    </source>
</evidence>
<dbReference type="Proteomes" id="UP001604336">
    <property type="component" value="Unassembled WGS sequence"/>
</dbReference>
<name>A0ABD1UF44_9LAMI</name>